<accession>A0ACC2WMI8</accession>
<dbReference type="Proteomes" id="UP001241377">
    <property type="component" value="Unassembled WGS sequence"/>
</dbReference>
<protein>
    <submittedName>
        <fullName evidence="1">Uncharacterized protein</fullName>
    </submittedName>
</protein>
<comment type="caution">
    <text evidence="1">The sequence shown here is derived from an EMBL/GenBank/DDBJ whole genome shotgun (WGS) entry which is preliminary data.</text>
</comment>
<organism evidence="1 2">
    <name type="scientific">Naganishia cerealis</name>
    <dbReference type="NCBI Taxonomy" id="610337"/>
    <lineage>
        <taxon>Eukaryota</taxon>
        <taxon>Fungi</taxon>
        <taxon>Dikarya</taxon>
        <taxon>Basidiomycota</taxon>
        <taxon>Agaricomycotina</taxon>
        <taxon>Tremellomycetes</taxon>
        <taxon>Filobasidiales</taxon>
        <taxon>Filobasidiaceae</taxon>
        <taxon>Naganishia</taxon>
    </lineage>
</organism>
<proteinExistence type="predicted"/>
<evidence type="ECO:0000313" key="2">
    <source>
        <dbReference type="Proteomes" id="UP001241377"/>
    </source>
</evidence>
<evidence type="ECO:0000313" key="1">
    <source>
        <dbReference type="EMBL" id="KAJ9112031.1"/>
    </source>
</evidence>
<name>A0ACC2WMI8_9TREE</name>
<keyword evidence="2" id="KW-1185">Reference proteome</keyword>
<gene>
    <name evidence="1" type="ORF">QFC19_000954</name>
</gene>
<dbReference type="EMBL" id="JASBWR010000006">
    <property type="protein sequence ID" value="KAJ9112031.1"/>
    <property type="molecule type" value="Genomic_DNA"/>
</dbReference>
<reference evidence="1" key="1">
    <citation type="submission" date="2023-04" db="EMBL/GenBank/DDBJ databases">
        <title>Draft Genome sequencing of Naganishia species isolated from polar environments using Oxford Nanopore Technology.</title>
        <authorList>
            <person name="Leo P."/>
            <person name="Venkateswaran K."/>
        </authorList>
    </citation>
    <scope>NUCLEOTIDE SEQUENCE</scope>
    <source>
        <strain evidence="1">MNA-CCFEE 5261</strain>
    </source>
</reference>
<sequence length="859" mass="97051">MASTTQTSTSAVITTLVANLIFFGVFVTCFLLLRLKFKRIYSPKSSYDLVPEDKRPEPLPVDPFRWIYILLTKPHTFIIQHCGLDGYLFLRYLLVLASCFIFGMLMYMVLLPINAANGAGHEGFDQLSISNVKHKGRYYAHVFVGWAFYGGIVFVIYRELFFFNSLRSAAISSPKNASKVSARTVLFQSVPNPLLDEKQFYKLFNGVKRIYVARTSRKLESSVRRREALCMKLEAAENKLLKTAMKAKLKADKKGTPIEGTDINSYVPEKKRPRHKAGGFFSKKVDTINYCLEEIPKIDAKVKELQKDYRSSKVKNSIFVEFEDQYTAQLAYQSATYHNPLRMSPATTNVEPAEIYWPNMRMYWWEQIFRRFTSIGFITALVIFWAIPVAFVGVISNITYLTNKLPWLRWILNLPDQLLGLVTGLLPTIMLAILMALLPIFIRHMAKVAGAVSLQQIELFTQSAYFGFLIINSFLVITIASSATSVVTQIIDKPLSAMSLLANNLPKASNFYISYVILQGLSISSASLFQVVGLFLYYILGAIMDSTVRKKWGRFEGLGAPGWGTTFPVYTNIACIVFAYSVISPLILAFATVAFLLVYIAFAYNLSYVNIEAPETYGLHYPRALFQTFTGIYLGQVCMLGIFAVGKGWGPIVLQAIGIGMTVFAHINLNQAFDHLIHVVPLDCMRPLDGVSNTASFKGTSEYQEKVLSKRKRHHQLHKELQREEEKHLEVKDGLAGEDVFADANEHSIVPLIADRDFKSTAKHNFLIRFFRPDIYMNYRLAKLLLPATYNVEAEIAPNKHAYDMPSVTAQKPTLWIPRDPMGLSRVQVEELSKVVDVTDENAGFSDKGKIIYLGKPPF</sequence>